<evidence type="ECO:0000256" key="1">
    <source>
        <dbReference type="ARBA" id="ARBA00022723"/>
    </source>
</evidence>
<feature type="binding site" evidence="5">
    <location>
        <position position="100"/>
    </location>
    <ligand>
        <name>Zn(2+)</name>
        <dbReference type="ChEBI" id="CHEBI:29105"/>
    </ligand>
</feature>
<dbReference type="Pfam" id="PF01641">
    <property type="entry name" value="SelR"/>
    <property type="match status" value="1"/>
</dbReference>
<dbReference type="SUPFAM" id="SSF51316">
    <property type="entry name" value="Mss4-like"/>
    <property type="match status" value="1"/>
</dbReference>
<dbReference type="EC" id="1.8.4.12" evidence="5"/>
<proteinExistence type="inferred from homology"/>
<dbReference type="PANTHER" id="PTHR10173">
    <property type="entry name" value="METHIONINE SULFOXIDE REDUCTASE"/>
    <property type="match status" value="1"/>
</dbReference>
<sequence>MSKYSIQKSEAEWKEKLTEEQYRVLRQKGTERPFTGEYNMHFEDGVYTCMACDVPLFKSVSKFDSGCGWPSFDESIEGSVEYIKDTSHGMIRTEILCANCGSHLGHVFNDGPTTTGQRYCVNSVSIDFNKK</sequence>
<dbReference type="HAMAP" id="MF_01400">
    <property type="entry name" value="MsrB"/>
    <property type="match status" value="1"/>
</dbReference>
<organism evidence="7 8">
    <name type="scientific">Aquimarina atlantica</name>
    <dbReference type="NCBI Taxonomy" id="1317122"/>
    <lineage>
        <taxon>Bacteria</taxon>
        <taxon>Pseudomonadati</taxon>
        <taxon>Bacteroidota</taxon>
        <taxon>Flavobacteriia</taxon>
        <taxon>Flavobacteriales</taxon>
        <taxon>Flavobacteriaceae</taxon>
        <taxon>Aquimarina</taxon>
    </lineage>
</organism>
<feature type="active site" description="Nucleophile" evidence="5">
    <location>
        <position position="120"/>
    </location>
</feature>
<comment type="caution">
    <text evidence="7">The sequence shown here is derived from an EMBL/GenBank/DDBJ whole genome shotgun (WGS) entry which is preliminary data.</text>
</comment>
<dbReference type="PROSITE" id="PS51790">
    <property type="entry name" value="MSRB"/>
    <property type="match status" value="1"/>
</dbReference>
<dbReference type="PANTHER" id="PTHR10173:SF52">
    <property type="entry name" value="METHIONINE-R-SULFOXIDE REDUCTASE B1"/>
    <property type="match status" value="1"/>
</dbReference>
<dbReference type="InterPro" id="IPR028427">
    <property type="entry name" value="Met_Sox_Rdtase_MsrB"/>
</dbReference>
<dbReference type="STRING" id="1317122.ATO12_01815"/>
<keyword evidence="3 5" id="KW-0560">Oxidoreductase</keyword>
<feature type="binding site" evidence="5">
    <location>
        <position position="49"/>
    </location>
    <ligand>
        <name>Zn(2+)</name>
        <dbReference type="ChEBI" id="CHEBI:29105"/>
    </ligand>
</feature>
<keyword evidence="1 5" id="KW-0479">Metal-binding</keyword>
<evidence type="ECO:0000313" key="7">
    <source>
        <dbReference type="EMBL" id="EZH75544.1"/>
    </source>
</evidence>
<dbReference type="GO" id="GO:0033743">
    <property type="term" value="F:peptide-methionine (R)-S-oxide reductase activity"/>
    <property type="evidence" value="ECO:0007669"/>
    <property type="project" value="UniProtKB-UniRule"/>
</dbReference>
<dbReference type="EMBL" id="AQRA01000001">
    <property type="protein sequence ID" value="EZH75544.1"/>
    <property type="molecule type" value="Genomic_DNA"/>
</dbReference>
<dbReference type="NCBIfam" id="TIGR00357">
    <property type="entry name" value="peptide-methionine (R)-S-oxide reductase MsrB"/>
    <property type="match status" value="1"/>
</dbReference>
<feature type="domain" description="MsrB" evidence="6">
    <location>
        <begin position="10"/>
        <end position="131"/>
    </location>
</feature>
<name>A0A023C015_9FLAO</name>
<evidence type="ECO:0000259" key="6">
    <source>
        <dbReference type="PROSITE" id="PS51790"/>
    </source>
</evidence>
<evidence type="ECO:0000256" key="4">
    <source>
        <dbReference type="ARBA" id="ARBA00048488"/>
    </source>
</evidence>
<comment type="similarity">
    <text evidence="5">Belongs to the MsrB Met sulfoxide reductase family.</text>
</comment>
<comment type="catalytic activity">
    <reaction evidence="4 5">
        <text>L-methionyl-[protein] + [thioredoxin]-disulfide + H2O = L-methionyl-(R)-S-oxide-[protein] + [thioredoxin]-dithiol</text>
        <dbReference type="Rhea" id="RHEA:24164"/>
        <dbReference type="Rhea" id="RHEA-COMP:10698"/>
        <dbReference type="Rhea" id="RHEA-COMP:10700"/>
        <dbReference type="Rhea" id="RHEA-COMP:12313"/>
        <dbReference type="Rhea" id="RHEA-COMP:12314"/>
        <dbReference type="ChEBI" id="CHEBI:15377"/>
        <dbReference type="ChEBI" id="CHEBI:16044"/>
        <dbReference type="ChEBI" id="CHEBI:29950"/>
        <dbReference type="ChEBI" id="CHEBI:45764"/>
        <dbReference type="ChEBI" id="CHEBI:50058"/>
        <dbReference type="EC" id="1.8.4.12"/>
    </reaction>
</comment>
<dbReference type="GO" id="GO:0030091">
    <property type="term" value="P:protein repair"/>
    <property type="evidence" value="ECO:0007669"/>
    <property type="project" value="InterPro"/>
</dbReference>
<feature type="binding site" evidence="5">
    <location>
        <position position="52"/>
    </location>
    <ligand>
        <name>Zn(2+)</name>
        <dbReference type="ChEBI" id="CHEBI:29105"/>
    </ligand>
</feature>
<protein>
    <recommendedName>
        <fullName evidence="5">Peptide methionine sulfoxide reductase MsrB</fullName>
        <ecNumber evidence="5">1.8.4.12</ecNumber>
    </recommendedName>
    <alternativeName>
        <fullName evidence="5">Peptide-methionine (R)-S-oxide reductase</fullName>
    </alternativeName>
</protein>
<dbReference type="eggNOG" id="COG0229">
    <property type="taxonomic scope" value="Bacteria"/>
</dbReference>
<dbReference type="GO" id="GO:0008270">
    <property type="term" value="F:zinc ion binding"/>
    <property type="evidence" value="ECO:0007669"/>
    <property type="project" value="UniProtKB-UniRule"/>
</dbReference>
<accession>A0A023C015</accession>
<dbReference type="AlphaFoldDB" id="A0A023C015"/>
<keyword evidence="2 5" id="KW-0862">Zinc</keyword>
<feature type="binding site" evidence="5">
    <location>
        <position position="97"/>
    </location>
    <ligand>
        <name>Zn(2+)</name>
        <dbReference type="ChEBI" id="CHEBI:29105"/>
    </ligand>
</feature>
<dbReference type="GO" id="GO:0005737">
    <property type="term" value="C:cytoplasm"/>
    <property type="evidence" value="ECO:0007669"/>
    <property type="project" value="TreeGrafter"/>
</dbReference>
<evidence type="ECO:0000256" key="5">
    <source>
        <dbReference type="HAMAP-Rule" id="MF_01400"/>
    </source>
</evidence>
<dbReference type="OrthoDB" id="4174719at2"/>
<dbReference type="GO" id="GO:0006979">
    <property type="term" value="P:response to oxidative stress"/>
    <property type="evidence" value="ECO:0007669"/>
    <property type="project" value="InterPro"/>
</dbReference>
<comment type="cofactor">
    <cofactor evidence="5">
        <name>Zn(2+)</name>
        <dbReference type="ChEBI" id="CHEBI:29105"/>
    </cofactor>
    <text evidence="5">Binds 1 zinc ion per subunit. The zinc ion is important for the structural integrity of the protein.</text>
</comment>
<keyword evidence="8" id="KW-1185">Reference proteome</keyword>
<evidence type="ECO:0000313" key="8">
    <source>
        <dbReference type="Proteomes" id="UP000023541"/>
    </source>
</evidence>
<dbReference type="RefSeq" id="WP_034239145.1">
    <property type="nucleotide sequence ID" value="NZ_AQRA01000001.1"/>
</dbReference>
<evidence type="ECO:0000256" key="2">
    <source>
        <dbReference type="ARBA" id="ARBA00022833"/>
    </source>
</evidence>
<evidence type="ECO:0000256" key="3">
    <source>
        <dbReference type="ARBA" id="ARBA00023002"/>
    </source>
</evidence>
<dbReference type="Gene3D" id="2.170.150.20">
    <property type="entry name" value="Peptide methionine sulfoxide reductase"/>
    <property type="match status" value="1"/>
</dbReference>
<dbReference type="InterPro" id="IPR002579">
    <property type="entry name" value="Met_Sox_Rdtase_MsrB_dom"/>
</dbReference>
<gene>
    <name evidence="5" type="primary">msrB</name>
    <name evidence="7" type="ORF">ATO12_01815</name>
</gene>
<dbReference type="Proteomes" id="UP000023541">
    <property type="component" value="Unassembled WGS sequence"/>
</dbReference>
<reference evidence="7 8" key="1">
    <citation type="submission" date="2014-04" db="EMBL/GenBank/DDBJ databases">
        <title>Aquimarina sp. 22II-S11-z7 Genome Sequencing.</title>
        <authorList>
            <person name="Lai Q."/>
        </authorList>
    </citation>
    <scope>NUCLEOTIDE SEQUENCE [LARGE SCALE GENOMIC DNA]</scope>
    <source>
        <strain evidence="7 8">22II-S11-z7</strain>
    </source>
</reference>
<dbReference type="FunFam" id="2.170.150.20:FF:000009">
    <property type="entry name" value="Peptide-methionine (R)-S-oxide reductase"/>
    <property type="match status" value="1"/>
</dbReference>
<dbReference type="InterPro" id="IPR011057">
    <property type="entry name" value="Mss4-like_sf"/>
</dbReference>